<feature type="signal peptide" evidence="2">
    <location>
        <begin position="1"/>
        <end position="21"/>
    </location>
</feature>
<comment type="caution">
    <text evidence="4">The sequence shown here is derived from an EMBL/GenBank/DDBJ whole genome shotgun (WGS) entry which is preliminary data.</text>
</comment>
<evidence type="ECO:0000313" key="3">
    <source>
        <dbReference type="EMBL" id="RHX98509.1"/>
    </source>
</evidence>
<evidence type="ECO:0000313" key="4">
    <source>
        <dbReference type="EMBL" id="RHY06746.1"/>
    </source>
</evidence>
<dbReference type="Proteomes" id="UP000265427">
    <property type="component" value="Unassembled WGS sequence"/>
</dbReference>
<dbReference type="EMBL" id="QUTA01007519">
    <property type="protein sequence ID" value="RHY06746.1"/>
    <property type="molecule type" value="Genomic_DNA"/>
</dbReference>
<dbReference type="EMBL" id="QUSZ01010035">
    <property type="protein sequence ID" value="RHX98509.1"/>
    <property type="molecule type" value="Genomic_DNA"/>
</dbReference>
<dbReference type="PROSITE" id="PS51257">
    <property type="entry name" value="PROKAR_LIPOPROTEIN"/>
    <property type="match status" value="1"/>
</dbReference>
<dbReference type="VEuPathDB" id="FungiDB:H257_16414"/>
<keyword evidence="1" id="KW-0843">Virulence</keyword>
<accession>A0A397AI55</accession>
<name>A0A397AI55_APHAT</name>
<evidence type="ECO:0000256" key="1">
    <source>
        <dbReference type="ARBA" id="ARBA00023026"/>
    </source>
</evidence>
<dbReference type="Pfam" id="PF13365">
    <property type="entry name" value="Trypsin_2"/>
    <property type="match status" value="1"/>
</dbReference>
<organism evidence="4 6">
    <name type="scientific">Aphanomyces astaci</name>
    <name type="common">Crayfish plague agent</name>
    <dbReference type="NCBI Taxonomy" id="112090"/>
    <lineage>
        <taxon>Eukaryota</taxon>
        <taxon>Sar</taxon>
        <taxon>Stramenopiles</taxon>
        <taxon>Oomycota</taxon>
        <taxon>Saprolegniomycetes</taxon>
        <taxon>Saprolegniales</taxon>
        <taxon>Verrucalvaceae</taxon>
        <taxon>Aphanomyces</taxon>
    </lineage>
</organism>
<protein>
    <recommendedName>
        <fullName evidence="7">Serine protease</fullName>
    </recommendedName>
</protein>
<dbReference type="Proteomes" id="UP000266239">
    <property type="component" value="Unassembled WGS sequence"/>
</dbReference>
<evidence type="ECO:0008006" key="7">
    <source>
        <dbReference type="Google" id="ProtNLM"/>
    </source>
</evidence>
<dbReference type="SUPFAM" id="SSF50494">
    <property type="entry name" value="Trypsin-like serine proteases"/>
    <property type="match status" value="1"/>
</dbReference>
<feature type="chain" id="PRO_5035662773" description="Serine protease" evidence="2">
    <location>
        <begin position="22"/>
        <end position="400"/>
    </location>
</feature>
<dbReference type="AlphaFoldDB" id="A0A397AI55"/>
<evidence type="ECO:0000256" key="2">
    <source>
        <dbReference type="SAM" id="SignalP"/>
    </source>
</evidence>
<proteinExistence type="predicted"/>
<dbReference type="InterPro" id="IPR009003">
    <property type="entry name" value="Peptidase_S1_PA"/>
</dbReference>
<evidence type="ECO:0000313" key="5">
    <source>
        <dbReference type="Proteomes" id="UP000265427"/>
    </source>
</evidence>
<evidence type="ECO:0000313" key="6">
    <source>
        <dbReference type="Proteomes" id="UP000266239"/>
    </source>
</evidence>
<reference evidence="5 6" key="1">
    <citation type="submission" date="2018-08" db="EMBL/GenBank/DDBJ databases">
        <title>Aphanomyces genome sequencing and annotation.</title>
        <authorList>
            <person name="Minardi D."/>
            <person name="Oidtmann B."/>
            <person name="Van Der Giezen M."/>
            <person name="Studholme D.J."/>
        </authorList>
    </citation>
    <scope>NUCLEOTIDE SEQUENCE [LARGE SCALE GENOMIC DNA]</scope>
    <source>
        <strain evidence="3 5">Kv</strain>
        <strain evidence="4 6">Yx</strain>
    </source>
</reference>
<keyword evidence="2" id="KW-0732">Signal</keyword>
<dbReference type="PANTHER" id="PTHR36234">
    <property type="entry name" value="LYSYL ENDOPEPTIDASE"/>
    <property type="match status" value="1"/>
</dbReference>
<sequence length="400" mass="41304">MFTLIKLASVVAAIALSATAASSCHQQANTIGSDHALDLVAAKNEPFSYIIEEVGATYIAPHFNELSIPDGGVLEISALDGSQKVRYTGARSDFYAEYVTGPSAVLTYYPPQDIVISVDIFSDDNSTESTTGGLDAASVAFSVDRFASGFATGIESSIEAICGADNSKAAVCLKSSDATKYTKAQAVGRLLIGGSSLCTGWLFGSQGHLITNNHCIGTAAAAAKVQFEFGAECATCSDPNNLKQLACPGTTVATSAQFIYTNKELDVTLVKLNLKAGVSLAKYGYLQARTSGPVLNEPIYIAQHPGGKPKRLATVVDSGAVGTIEKFSIASCSPDEIGYSLDTEGGSSGSPVLSTKDNLVVGLHNCGGCQNGATKINKVVAQLKGLGLLPANAAVARKLP</sequence>
<dbReference type="PANTHER" id="PTHR36234:SF5">
    <property type="entry name" value="LYSYL ENDOPEPTIDASE"/>
    <property type="match status" value="1"/>
</dbReference>
<dbReference type="InterPro" id="IPR043504">
    <property type="entry name" value="Peptidase_S1_PA_chymotrypsin"/>
</dbReference>
<dbReference type="Gene3D" id="2.40.10.10">
    <property type="entry name" value="Trypsin-like serine proteases"/>
    <property type="match status" value="2"/>
</dbReference>
<gene>
    <name evidence="4" type="ORF">DYB25_006680</name>
    <name evidence="3" type="ORF">DYB36_006899</name>
</gene>